<protein>
    <recommendedName>
        <fullName evidence="1">PiggyBac transposable element-derived protein domain-containing protein</fullName>
    </recommendedName>
</protein>
<name>A0A0V1BDM6_TRISP</name>
<dbReference type="EMBL" id="JYDH01000062">
    <property type="protein sequence ID" value="KRY34771.1"/>
    <property type="molecule type" value="Genomic_DNA"/>
</dbReference>
<dbReference type="InParanoid" id="A0A0V1BDM6"/>
<dbReference type="AlphaFoldDB" id="A0A0V1BDM6"/>
<dbReference type="Proteomes" id="UP000054776">
    <property type="component" value="Unassembled WGS sequence"/>
</dbReference>
<accession>A0A0V1BDM6</accession>
<evidence type="ECO:0000313" key="3">
    <source>
        <dbReference type="Proteomes" id="UP000054776"/>
    </source>
</evidence>
<dbReference type="InterPro" id="IPR029526">
    <property type="entry name" value="PGBD"/>
</dbReference>
<dbReference type="OrthoDB" id="10253204at2759"/>
<comment type="caution">
    <text evidence="2">The sequence shown here is derived from an EMBL/GenBank/DDBJ whole genome shotgun (WGS) entry which is preliminary data.</text>
</comment>
<organism evidence="2 3">
    <name type="scientific">Trichinella spiralis</name>
    <name type="common">Trichina worm</name>
    <dbReference type="NCBI Taxonomy" id="6334"/>
    <lineage>
        <taxon>Eukaryota</taxon>
        <taxon>Metazoa</taxon>
        <taxon>Ecdysozoa</taxon>
        <taxon>Nematoda</taxon>
        <taxon>Enoplea</taxon>
        <taxon>Dorylaimia</taxon>
        <taxon>Trichinellida</taxon>
        <taxon>Trichinellidae</taxon>
        <taxon>Trichinella</taxon>
    </lineage>
</organism>
<evidence type="ECO:0000259" key="1">
    <source>
        <dbReference type="Pfam" id="PF13843"/>
    </source>
</evidence>
<reference evidence="2 3" key="1">
    <citation type="submission" date="2015-01" db="EMBL/GenBank/DDBJ databases">
        <title>Evolution of Trichinella species and genotypes.</title>
        <authorList>
            <person name="Korhonen P.K."/>
            <person name="Edoardo P."/>
            <person name="Giuseppe L.R."/>
            <person name="Gasser R.B."/>
        </authorList>
    </citation>
    <scope>NUCLEOTIDE SEQUENCE [LARGE SCALE GENOMIC DNA]</scope>
    <source>
        <strain evidence="2">ISS3</strain>
    </source>
</reference>
<gene>
    <name evidence="2" type="ORF">T01_3793</name>
</gene>
<evidence type="ECO:0000313" key="2">
    <source>
        <dbReference type="EMBL" id="KRY34771.1"/>
    </source>
</evidence>
<feature type="domain" description="PiggyBac transposable element-derived protein" evidence="1">
    <location>
        <begin position="26"/>
        <end position="128"/>
    </location>
</feature>
<keyword evidence="3" id="KW-1185">Reference proteome</keyword>
<dbReference type="Pfam" id="PF13843">
    <property type="entry name" value="DDE_Tnp_1_7"/>
    <property type="match status" value="1"/>
</dbReference>
<proteinExistence type="predicted"/>
<sequence length="231" mass="26065">MFSHSLPFDIIDQTQKSKSVNSGNGMQLLFCCTEQLITTIAFIPHANLKHTDTDTGMQYAVRFGYKVWLLCGNHGYPCHMITSQGKEIHSSKVPFSTRVISNIVDIIQENSNTTRHTLYFDNFFNNYEPLVNTGMGEVDLLDRLGTANRPTRRSKKWSWPLFINVVNVATVGAWRNHCFVEERSQPLRALSTSSPELAAVRTNCITKMSMTTGALPKMQRSTTRGARKAML</sequence>